<name>A0ABS7FWZ2_9ACTN</name>
<accession>A0ABS7FWZ2</accession>
<protein>
    <submittedName>
        <fullName evidence="2">Uncharacterized protein</fullName>
    </submittedName>
</protein>
<evidence type="ECO:0000256" key="1">
    <source>
        <dbReference type="SAM" id="MobiDB-lite"/>
    </source>
</evidence>
<sequence length="357" mass="36759">MTAVLLLGDFPSTGVLGAAPAQRVTLPAEARGAPTFLDLVAAELDTRAAVLVLYPSWRPAEAGRLVALARAARLTDRVAALPLALPPLALSLVADQLAFAAPYVQAGVLASLAVRLVGSVYAGAWVNSVTHLEHVPTGLGAHVSSFLPRSGFSVCAAPEGGVHRITDARPVQAIAARPPAPVRLIVAPSGGDVEWVRRELFPAVGASSAVEVPAQPLGTEFWGTKRYAEFVAFSAHAQALHSTLRAMAYRRCTWCGEAADLPACPFCAMPLPPAPPSPPAAAPQGGGPFQAAAPAPPRTVPDAPAAPPPPAVTRPETPRPVVPLAAPAAPPPAPPDPDDDEWPGRTDTVSFGSPKDR</sequence>
<comment type="caution">
    <text evidence="2">The sequence shown here is derived from an EMBL/GenBank/DDBJ whole genome shotgun (WGS) entry which is preliminary data.</text>
</comment>
<reference evidence="2 3" key="1">
    <citation type="submission" date="2021-07" db="EMBL/GenBank/DDBJ databases">
        <title>Actinomadura sp. PM05-2 isolated from lichen.</title>
        <authorList>
            <person name="Somphong A."/>
            <person name="Phongsopitanun W."/>
            <person name="Tanasupawat S."/>
            <person name="Peongsungnone V."/>
        </authorList>
    </citation>
    <scope>NUCLEOTIDE SEQUENCE [LARGE SCALE GENOMIC DNA]</scope>
    <source>
        <strain evidence="2 3">PM05-2</strain>
    </source>
</reference>
<keyword evidence="3" id="KW-1185">Reference proteome</keyword>
<organism evidence="2 3">
    <name type="scientific">Actinomadura parmotrematis</name>
    <dbReference type="NCBI Taxonomy" id="2864039"/>
    <lineage>
        <taxon>Bacteria</taxon>
        <taxon>Bacillati</taxon>
        <taxon>Actinomycetota</taxon>
        <taxon>Actinomycetes</taxon>
        <taxon>Streptosporangiales</taxon>
        <taxon>Thermomonosporaceae</taxon>
        <taxon>Actinomadura</taxon>
    </lineage>
</organism>
<evidence type="ECO:0000313" key="2">
    <source>
        <dbReference type="EMBL" id="MBW8484948.1"/>
    </source>
</evidence>
<dbReference type="RefSeq" id="WP_220168170.1">
    <property type="nucleotide sequence ID" value="NZ_JAIBOA010000013.1"/>
</dbReference>
<dbReference type="EMBL" id="JAIBOA010000013">
    <property type="protein sequence ID" value="MBW8484948.1"/>
    <property type="molecule type" value="Genomic_DNA"/>
</dbReference>
<gene>
    <name evidence="2" type="ORF">K1Y72_21375</name>
</gene>
<evidence type="ECO:0000313" key="3">
    <source>
        <dbReference type="Proteomes" id="UP000774570"/>
    </source>
</evidence>
<feature type="compositionally biased region" description="Pro residues" evidence="1">
    <location>
        <begin position="294"/>
        <end position="312"/>
    </location>
</feature>
<proteinExistence type="predicted"/>
<feature type="region of interest" description="Disordered" evidence="1">
    <location>
        <begin position="276"/>
        <end position="357"/>
    </location>
</feature>
<dbReference type="Proteomes" id="UP000774570">
    <property type="component" value="Unassembled WGS sequence"/>
</dbReference>